<feature type="compositionally biased region" description="Polar residues" evidence="1">
    <location>
        <begin position="1"/>
        <end position="14"/>
    </location>
</feature>
<dbReference type="Proteomes" id="UP000326912">
    <property type="component" value="Unassembled WGS sequence"/>
</dbReference>
<organism evidence="2 3">
    <name type="scientific">Dictyobacter vulcani</name>
    <dbReference type="NCBI Taxonomy" id="2607529"/>
    <lineage>
        <taxon>Bacteria</taxon>
        <taxon>Bacillati</taxon>
        <taxon>Chloroflexota</taxon>
        <taxon>Ktedonobacteria</taxon>
        <taxon>Ktedonobacterales</taxon>
        <taxon>Dictyobacteraceae</taxon>
        <taxon>Dictyobacter</taxon>
    </lineage>
</organism>
<accession>A0A5J4KI30</accession>
<keyword evidence="3" id="KW-1185">Reference proteome</keyword>
<comment type="caution">
    <text evidence="2">The sequence shown here is derived from an EMBL/GenBank/DDBJ whole genome shotgun (WGS) entry which is preliminary data.</text>
</comment>
<feature type="region of interest" description="Disordered" evidence="1">
    <location>
        <begin position="1"/>
        <end position="22"/>
    </location>
</feature>
<gene>
    <name evidence="2" type="ORF">KDW_32960</name>
</gene>
<reference evidence="2 3" key="1">
    <citation type="submission" date="2019-10" db="EMBL/GenBank/DDBJ databases">
        <title>Dictyobacter vulcani sp. nov., within the class Ktedonobacteria, isolated from soil of volcanic Mt. Zao.</title>
        <authorList>
            <person name="Zheng Y."/>
            <person name="Wang C.M."/>
            <person name="Sakai Y."/>
            <person name="Abe K."/>
            <person name="Yokota A."/>
            <person name="Yabe S."/>
        </authorList>
    </citation>
    <scope>NUCLEOTIDE SEQUENCE [LARGE SCALE GENOMIC DNA]</scope>
    <source>
        <strain evidence="2 3">W12</strain>
    </source>
</reference>
<sequence length="50" mass="5456">MLTNVTQRGCTQQGVHDGMDDGIRIRMTRQTIIMGIVTPLNTSGRPSVKA</sequence>
<evidence type="ECO:0000256" key="1">
    <source>
        <dbReference type="SAM" id="MobiDB-lite"/>
    </source>
</evidence>
<name>A0A5J4KI30_9CHLR</name>
<evidence type="ECO:0000313" key="2">
    <source>
        <dbReference type="EMBL" id="GER89134.1"/>
    </source>
</evidence>
<evidence type="ECO:0000313" key="3">
    <source>
        <dbReference type="Proteomes" id="UP000326912"/>
    </source>
</evidence>
<dbReference type="AlphaFoldDB" id="A0A5J4KI30"/>
<protein>
    <submittedName>
        <fullName evidence="2">Uncharacterized protein</fullName>
    </submittedName>
</protein>
<dbReference type="EMBL" id="BKZW01000001">
    <property type="protein sequence ID" value="GER89134.1"/>
    <property type="molecule type" value="Genomic_DNA"/>
</dbReference>
<proteinExistence type="predicted"/>